<dbReference type="InterPro" id="IPR021955">
    <property type="entry name" value="DUF3572"/>
</dbReference>
<evidence type="ECO:0000313" key="2">
    <source>
        <dbReference type="EMBL" id="CCW18458.1"/>
    </source>
</evidence>
<organism evidence="2 3">
    <name type="scientific">Sphingobium indicum BiD32</name>
    <dbReference type="NCBI Taxonomy" id="1301087"/>
    <lineage>
        <taxon>Bacteria</taxon>
        <taxon>Pseudomonadati</taxon>
        <taxon>Pseudomonadota</taxon>
        <taxon>Alphaproteobacteria</taxon>
        <taxon>Sphingomonadales</taxon>
        <taxon>Sphingomonadaceae</taxon>
        <taxon>Sphingobium</taxon>
    </lineage>
</organism>
<dbReference type="Proteomes" id="UP000013201">
    <property type="component" value="Unassembled WGS sequence"/>
</dbReference>
<evidence type="ECO:0000256" key="1">
    <source>
        <dbReference type="SAM" id="MobiDB-lite"/>
    </source>
</evidence>
<gene>
    <name evidence="2" type="ORF">EBBID32_28110</name>
</gene>
<dbReference type="EMBL" id="CAVK010000140">
    <property type="protein sequence ID" value="CCW18458.1"/>
    <property type="molecule type" value="Genomic_DNA"/>
</dbReference>
<accession>N1MSR2</accession>
<dbReference type="Pfam" id="PF12096">
    <property type="entry name" value="DUF3572"/>
    <property type="match status" value="1"/>
</dbReference>
<dbReference type="AlphaFoldDB" id="N1MSR2"/>
<name>N1MSR2_9SPHN</name>
<keyword evidence="3" id="KW-1185">Reference proteome</keyword>
<protein>
    <submittedName>
        <fullName evidence="2">Mlr0862 protein</fullName>
    </submittedName>
</protein>
<reference evidence="2 3" key="1">
    <citation type="submission" date="2013-03" db="EMBL/GenBank/DDBJ databases">
        <authorList>
            <person name="Le V."/>
        </authorList>
    </citation>
    <scope>NUCLEOTIDE SEQUENCE [LARGE SCALE GENOMIC DNA]</scope>
    <source>
        <strain evidence="2 3">BiD32</strain>
    </source>
</reference>
<feature type="region of interest" description="Disordered" evidence="1">
    <location>
        <begin position="1"/>
        <end position="39"/>
    </location>
</feature>
<comment type="caution">
    <text evidence="2">The sequence shown here is derived from an EMBL/GenBank/DDBJ whole genome shotgun (WGS) entry which is preliminary data.</text>
</comment>
<proteinExistence type="predicted"/>
<evidence type="ECO:0000313" key="3">
    <source>
        <dbReference type="Proteomes" id="UP000013201"/>
    </source>
</evidence>
<sequence>MPPVTHNFQAAHEARHPLAAPRRKPIMRPDTYNGKQDSGTDPATLALMALGWILADGQRADRLLALTGLDSDTLRAGIDNPAILSAVLAFLADHEPDLVACAEAIDTRPDLLIAAQESLSR</sequence>
<reference evidence="3" key="2">
    <citation type="submission" date="2013-04" db="EMBL/GenBank/DDBJ databases">
        <title>Bisphenol A degrading Sphingobium sp. strain BiD32.</title>
        <authorList>
            <person name="Nielsen J.L."/>
            <person name="Zhou N.A."/>
            <person name="Kjeldal H."/>
        </authorList>
    </citation>
    <scope>NUCLEOTIDE SEQUENCE [LARGE SCALE GENOMIC DNA]</scope>
    <source>
        <strain evidence="3">BiD32</strain>
    </source>
</reference>